<proteinExistence type="predicted"/>
<accession>A0ABS2K1F8</accession>
<organism evidence="1 2">
    <name type="scientific">Dyella flava</name>
    <dbReference type="NCBI Taxonomy" id="1920170"/>
    <lineage>
        <taxon>Bacteria</taxon>
        <taxon>Pseudomonadati</taxon>
        <taxon>Pseudomonadota</taxon>
        <taxon>Gammaproteobacteria</taxon>
        <taxon>Lysobacterales</taxon>
        <taxon>Rhodanobacteraceae</taxon>
        <taxon>Dyella</taxon>
    </lineage>
</organism>
<gene>
    <name evidence="1" type="ORF">ISP19_02045</name>
</gene>
<dbReference type="EMBL" id="JADIKE010000024">
    <property type="protein sequence ID" value="MBM7124148.1"/>
    <property type="molecule type" value="Genomic_DNA"/>
</dbReference>
<comment type="caution">
    <text evidence="1">The sequence shown here is derived from an EMBL/GenBank/DDBJ whole genome shotgun (WGS) entry which is preliminary data.</text>
</comment>
<sequence length="826" mass="93741">MSQITATVRLRPIRFGFLVRPNDAGAILEILQINTCLWGGRFNPIIPYFQAVPKWWDRRGYNFDTAKQIINGYLDHYEPDFLVEAEKGLADGFGFNANRVLQLSGLITRQRDRLFKGVGLNVYELYSELYEKEFKFTLRHAPKIKIVEPMDPALMGFCGTVFGCFPTHKDLRYIEEAYRYAFDPTEVVLNAASLADLYSSASLSPLDIGGDKIEIRYPDYESPTLFIMKANQSRDLIDFWNLRTLGGRYRAIPIEWIDELRDYCTNFIEESHAPSERGQSRPDQMGRILYSRSITDSEMEGVLQKIRPGKSSTPLINQSWYPRIWHSGAAETRLLARPILKAKEKTFHLTYTEENTDIRFDSIHPDFADEYGSSFRWANVVSLRDWSFENKVATAFPVNYRDPTFSTFRVGKNNFLATTEGFVLFPSYRNVSHHWSLSDGFDAISKWLKNSNIEVSTSPSGRVTQQIVQTLGGFGGVGKIANESIVRLLQKMSKSTSKSMGQGAFSGQIKNATKSDPWLDEAEENLIRQNAVELGLEIKCSKCSSWNWYALRDLDYKVQCSLCLKEFSFPILEPTNSSVVQWAYRLVGPFALPDYAQGGYAASLAMHFIANVAGSNETKITWTAGVELTLGAQKKLEADFILWRQRTRTLGADYPTEIIFGEAKSFGSNVKTHTHSKQSLDKDVFTDDDVKRMMALAQAFPGSVLVFSTMKSGDKLSKDDRKRLRRIAVWGREYVKETRRTRAPVIVLTGAELFTTYSLEDTWKAIGGRHEQLLGSHPELNRLGVLADLTQQLYLSMPSYSVWANSKFEKRRAKTASNGSTSKPRT</sequence>
<evidence type="ECO:0000313" key="2">
    <source>
        <dbReference type="Proteomes" id="UP001430149"/>
    </source>
</evidence>
<reference evidence="1" key="1">
    <citation type="submission" date="2020-10" db="EMBL/GenBank/DDBJ databases">
        <title>Phylogeny of dyella-like bacteria.</title>
        <authorList>
            <person name="Fu J."/>
        </authorList>
    </citation>
    <scope>NUCLEOTIDE SEQUENCE</scope>
    <source>
        <strain evidence="1">DHOC52</strain>
    </source>
</reference>
<evidence type="ECO:0000313" key="1">
    <source>
        <dbReference type="EMBL" id="MBM7124148.1"/>
    </source>
</evidence>
<dbReference type="Proteomes" id="UP001430149">
    <property type="component" value="Unassembled WGS sequence"/>
</dbReference>
<protein>
    <submittedName>
        <fullName evidence="1">Uncharacterized protein</fullName>
    </submittedName>
</protein>
<name>A0ABS2K1F8_9GAMM</name>
<keyword evidence="2" id="KW-1185">Reference proteome</keyword>
<dbReference type="RefSeq" id="WP_204679180.1">
    <property type="nucleotide sequence ID" value="NZ_BSNR01000006.1"/>
</dbReference>